<dbReference type="AlphaFoldDB" id="A0A7W3LIE4"/>
<name>A0A7W3LIE4_ACTNM</name>
<dbReference type="RefSeq" id="WP_182841280.1">
    <property type="nucleotide sequence ID" value="NZ_BAAALP010000015.1"/>
</dbReference>
<keyword evidence="1" id="KW-1133">Transmembrane helix</keyword>
<evidence type="ECO:0000313" key="2">
    <source>
        <dbReference type="EMBL" id="MBA8948675.1"/>
    </source>
</evidence>
<reference evidence="2 3" key="1">
    <citation type="submission" date="2020-08" db="EMBL/GenBank/DDBJ databases">
        <title>Genomic Encyclopedia of Type Strains, Phase IV (KMG-IV): sequencing the most valuable type-strain genomes for metagenomic binning, comparative biology and taxonomic classification.</title>
        <authorList>
            <person name="Goeker M."/>
        </authorList>
    </citation>
    <scope>NUCLEOTIDE SEQUENCE [LARGE SCALE GENOMIC DNA]</scope>
    <source>
        <strain evidence="2 3">DSM 44197</strain>
    </source>
</reference>
<evidence type="ECO:0000256" key="1">
    <source>
        <dbReference type="SAM" id="Phobius"/>
    </source>
</evidence>
<keyword evidence="1" id="KW-0812">Transmembrane</keyword>
<sequence>MTTEAERQDTTAAYEVRPPRGMLWWALPALVVSAALALSFLVYDGYGVITMGLAGLVGVLYFGRLCSLLLRGRTVADGKGLAYGLHGSSHLLRWKQVKELRTLSTPFGRRVVAVRKGGTAGVVALAAPREGLLGRTPDFDRALADLTARCTGKKVRVEAARSIGPVGALGWTLGLLLAVQLVEFPWQETWWPGNKEAGTLPRACRVVDEGTVRGLVPGAVNDDRFHDDGDPFQASACHWGVAGRKEGLELRLQRYSREGGSGGTANARDRMRTFLLLADSRPVRGVGEQAWQVTEPGGAEQAAPDGLRRVQLLGRRHNVVVLVDYTARNRPADEMERAAADLARRALGQVRFG</sequence>
<feature type="transmembrane region" description="Helical" evidence="1">
    <location>
        <begin position="21"/>
        <end position="43"/>
    </location>
</feature>
<dbReference type="Proteomes" id="UP000572680">
    <property type="component" value="Unassembled WGS sequence"/>
</dbReference>
<dbReference type="EMBL" id="JACJIA010000001">
    <property type="protein sequence ID" value="MBA8948675.1"/>
    <property type="molecule type" value="Genomic_DNA"/>
</dbReference>
<feature type="transmembrane region" description="Helical" evidence="1">
    <location>
        <begin position="49"/>
        <end position="70"/>
    </location>
</feature>
<keyword evidence="1" id="KW-0472">Membrane</keyword>
<accession>A0A7W3LIE4</accession>
<gene>
    <name evidence="2" type="ORF">HNR61_000273</name>
</gene>
<evidence type="ECO:0008006" key="4">
    <source>
        <dbReference type="Google" id="ProtNLM"/>
    </source>
</evidence>
<comment type="caution">
    <text evidence="2">The sequence shown here is derived from an EMBL/GenBank/DDBJ whole genome shotgun (WGS) entry which is preliminary data.</text>
</comment>
<organism evidence="2 3">
    <name type="scientific">Actinomadura namibiensis</name>
    <dbReference type="NCBI Taxonomy" id="182080"/>
    <lineage>
        <taxon>Bacteria</taxon>
        <taxon>Bacillati</taxon>
        <taxon>Actinomycetota</taxon>
        <taxon>Actinomycetes</taxon>
        <taxon>Streptosporangiales</taxon>
        <taxon>Thermomonosporaceae</taxon>
        <taxon>Actinomadura</taxon>
    </lineage>
</organism>
<proteinExistence type="predicted"/>
<evidence type="ECO:0000313" key="3">
    <source>
        <dbReference type="Proteomes" id="UP000572680"/>
    </source>
</evidence>
<protein>
    <recommendedName>
        <fullName evidence="4">PH domain-containing protein</fullName>
    </recommendedName>
</protein>
<keyword evidence="3" id="KW-1185">Reference proteome</keyword>